<feature type="region of interest" description="Disordered" evidence="1">
    <location>
        <begin position="317"/>
        <end position="336"/>
    </location>
</feature>
<reference evidence="3 4" key="1">
    <citation type="submission" date="2020-06" db="EMBL/GenBank/DDBJ databases">
        <title>NJ-3-1, isolated from saline soil.</title>
        <authorList>
            <person name="Cui H.L."/>
            <person name="Shi X."/>
        </authorList>
    </citation>
    <scope>NUCLEOTIDE SEQUENCE [LARGE SCALE GENOMIC DNA]</scope>
    <source>
        <strain evidence="3 4">NJ-3-1</strain>
    </source>
</reference>
<evidence type="ECO:0000313" key="3">
    <source>
        <dbReference type="EMBL" id="QLG64041.1"/>
    </source>
</evidence>
<evidence type="ECO:0000256" key="2">
    <source>
        <dbReference type="SAM" id="Phobius"/>
    </source>
</evidence>
<keyword evidence="2" id="KW-0812">Transmembrane</keyword>
<keyword evidence="4" id="KW-1185">Reference proteome</keyword>
<feature type="compositionally biased region" description="Acidic residues" evidence="1">
    <location>
        <begin position="322"/>
        <end position="332"/>
    </location>
</feature>
<keyword evidence="2" id="KW-0472">Membrane</keyword>
<protein>
    <submittedName>
        <fullName evidence="3">Uncharacterized protein</fullName>
    </submittedName>
</protein>
<sequence length="576" mass="63133">MVAGAVAPAVAQNDDGGAAARNLTLEELTPGGEKPANAPDSIRQNGQYGEFAVKTLPTGLLVDEAEDSNSWRYMQPGETVKRNHLQLWSKRAYGVPEEDYVVEVAHYQVGQKTVTHEDGTTSQQRAAVNVTTYSRSVTFAGGYDYAEIDLREHYDDRVRTVMCVRGPTDPSCLRNPTDTRWTFYHASSQATLPVETNSAGARLGWGMLSLLFPFFISTVFTLYGGRKAVEKAKAGPQISAIWWVLTAVVGMFFVVLAWDWMSATLIRAPYLVSAAGGILLGVIAVEWFGRTTYGAGFLQFQLADGFDPTDPDAVEEAAKEAEEAEEAEEDGDPKDAPGVLKARFNVAKFARGDTGERSAIRKGIRRFWARARGATSDLEVEGNMQTRIEVDGPIEELYLLDPEDEAPLDYQPEHHALEWPDLITYDEEGNRQLHPVPYIAGIAALGFSYGIGSLAAGTGLLGLLVGSVLLFAFKIAQPRDGKLHANLAPIHYHHAVGSMLTHARGLADAKSWDDWFRNYTESEAESHADRRDLLDDRSESQMGKLFDRYVGTGTDEAPVRNGHSGREDGEEAPADD</sequence>
<gene>
    <name evidence="3" type="ORF">HUG12_10825</name>
</gene>
<name>A0A7D5QGG3_9EURY</name>
<organism evidence="3 4">
    <name type="scientific">Halorarum salinum</name>
    <dbReference type="NCBI Taxonomy" id="2743089"/>
    <lineage>
        <taxon>Archaea</taxon>
        <taxon>Methanobacteriati</taxon>
        <taxon>Methanobacteriota</taxon>
        <taxon>Stenosarchaea group</taxon>
        <taxon>Halobacteria</taxon>
        <taxon>Halobacteriales</taxon>
        <taxon>Haloferacaceae</taxon>
        <taxon>Halorarum</taxon>
    </lineage>
</organism>
<dbReference type="KEGG" id="halu:HUG12_10825"/>
<proteinExistence type="predicted"/>
<evidence type="ECO:0000313" key="4">
    <source>
        <dbReference type="Proteomes" id="UP000509626"/>
    </source>
</evidence>
<keyword evidence="2" id="KW-1133">Transmembrane helix</keyword>
<feature type="transmembrane region" description="Helical" evidence="2">
    <location>
        <begin position="270"/>
        <end position="289"/>
    </location>
</feature>
<feature type="transmembrane region" description="Helical" evidence="2">
    <location>
        <begin position="203"/>
        <end position="225"/>
    </location>
</feature>
<feature type="region of interest" description="Disordered" evidence="1">
    <location>
        <begin position="544"/>
        <end position="576"/>
    </location>
</feature>
<feature type="transmembrane region" description="Helical" evidence="2">
    <location>
        <begin position="237"/>
        <end position="258"/>
    </location>
</feature>
<dbReference type="AlphaFoldDB" id="A0A7D5QGG3"/>
<accession>A0A7D5QGG3</accession>
<feature type="transmembrane region" description="Helical" evidence="2">
    <location>
        <begin position="458"/>
        <end position="476"/>
    </location>
</feature>
<evidence type="ECO:0000256" key="1">
    <source>
        <dbReference type="SAM" id="MobiDB-lite"/>
    </source>
</evidence>
<dbReference type="EMBL" id="CP058579">
    <property type="protein sequence ID" value="QLG64041.1"/>
    <property type="molecule type" value="Genomic_DNA"/>
</dbReference>
<dbReference type="Proteomes" id="UP000509626">
    <property type="component" value="Chromosome"/>
</dbReference>